<evidence type="ECO:0000313" key="3">
    <source>
        <dbReference type="EMBL" id="OIS95992.1"/>
    </source>
</evidence>
<accession>A0A1J6ILF2</accession>
<gene>
    <name evidence="3" type="ORF">A4A49_31474</name>
</gene>
<comment type="caution">
    <text evidence="3">The sequence shown here is derived from an EMBL/GenBank/DDBJ whole genome shotgun (WGS) entry which is preliminary data.</text>
</comment>
<keyword evidence="4" id="KW-1185">Reference proteome</keyword>
<dbReference type="InterPro" id="IPR046796">
    <property type="entry name" value="Transposase_32_dom"/>
</dbReference>
<name>A0A1J6ILF2_NICAT</name>
<dbReference type="Gramene" id="OIS95992">
    <property type="protein sequence ID" value="OIS95992"/>
    <property type="gene ID" value="A4A49_31474"/>
</dbReference>
<feature type="domain" description="Putative plant transposon protein" evidence="2">
    <location>
        <begin position="111"/>
        <end position="293"/>
    </location>
</feature>
<feature type="compositionally biased region" description="Low complexity" evidence="1">
    <location>
        <begin position="1"/>
        <end position="15"/>
    </location>
</feature>
<dbReference type="EMBL" id="MJEQ01037194">
    <property type="protein sequence ID" value="OIS95992.1"/>
    <property type="molecule type" value="Genomic_DNA"/>
</dbReference>
<reference evidence="3" key="1">
    <citation type="submission" date="2016-11" db="EMBL/GenBank/DDBJ databases">
        <title>The genome of Nicotiana attenuata.</title>
        <authorList>
            <person name="Xu S."/>
            <person name="Brockmoeller T."/>
            <person name="Gaquerel E."/>
            <person name="Navarro A."/>
            <person name="Kuhl H."/>
            <person name="Gase K."/>
            <person name="Ling Z."/>
            <person name="Zhou W."/>
            <person name="Kreitzer C."/>
            <person name="Stanke M."/>
            <person name="Tang H."/>
            <person name="Lyons E."/>
            <person name="Pandey P."/>
            <person name="Pandey S.P."/>
            <person name="Timmermann B."/>
            <person name="Baldwin I.T."/>
        </authorList>
    </citation>
    <scope>NUCLEOTIDE SEQUENCE [LARGE SCALE GENOMIC DNA]</scope>
    <source>
        <strain evidence="3">UT</strain>
    </source>
</reference>
<sequence length="347" mass="39767">MGRPTASSKAPAKSKAPSKDKDTSSGPPPKKRTRVEATSGSHSGKGKQVASSFTGAQPQERATREYGIKSVPPYGRAFYRKCRTDSYLPDFAVDEHKLKSRYPKIWEKVHELGLGFVFKNPGEANLSLMREFCAGWNIEDKEKLVPIRGRLIDISATALCRFVDAPDVPCNPLCDFIDRPTYRNNRHTLCGVNSNVVWTRDKRYNTRTSLPKVKFTKIAKVWLCLVNARLLPYEHDSVVVRKRVCQVYFLMKWWPVNVGQLICSQMAKSRKGKLNRIFFVNMLTQYLRKEQVDEEPQFDMLLPPTSRATDITIIRWLDDEDDTTLTTSERQDRDESVLPHLYGMMDL</sequence>
<feature type="region of interest" description="Disordered" evidence="1">
    <location>
        <begin position="1"/>
        <end position="64"/>
    </location>
</feature>
<protein>
    <recommendedName>
        <fullName evidence="2">Putative plant transposon protein domain-containing protein</fullName>
    </recommendedName>
</protein>
<dbReference type="AlphaFoldDB" id="A0A1J6ILF2"/>
<evidence type="ECO:0000259" key="2">
    <source>
        <dbReference type="Pfam" id="PF20167"/>
    </source>
</evidence>
<proteinExistence type="predicted"/>
<organism evidence="3 4">
    <name type="scientific">Nicotiana attenuata</name>
    <name type="common">Coyote tobacco</name>
    <dbReference type="NCBI Taxonomy" id="49451"/>
    <lineage>
        <taxon>Eukaryota</taxon>
        <taxon>Viridiplantae</taxon>
        <taxon>Streptophyta</taxon>
        <taxon>Embryophyta</taxon>
        <taxon>Tracheophyta</taxon>
        <taxon>Spermatophyta</taxon>
        <taxon>Magnoliopsida</taxon>
        <taxon>eudicotyledons</taxon>
        <taxon>Gunneridae</taxon>
        <taxon>Pentapetalae</taxon>
        <taxon>asterids</taxon>
        <taxon>lamiids</taxon>
        <taxon>Solanales</taxon>
        <taxon>Solanaceae</taxon>
        <taxon>Nicotianoideae</taxon>
        <taxon>Nicotianeae</taxon>
        <taxon>Nicotiana</taxon>
    </lineage>
</organism>
<dbReference type="Proteomes" id="UP000187609">
    <property type="component" value="Unassembled WGS sequence"/>
</dbReference>
<dbReference type="OMA" id="CAGWNIE"/>
<evidence type="ECO:0000313" key="4">
    <source>
        <dbReference type="Proteomes" id="UP000187609"/>
    </source>
</evidence>
<dbReference type="Pfam" id="PF20167">
    <property type="entry name" value="Transposase_32"/>
    <property type="match status" value="1"/>
</dbReference>
<evidence type="ECO:0000256" key="1">
    <source>
        <dbReference type="SAM" id="MobiDB-lite"/>
    </source>
</evidence>